<dbReference type="Proteomes" id="UP001139411">
    <property type="component" value="Unassembled WGS sequence"/>
</dbReference>
<dbReference type="EMBL" id="JAKFFV010000007">
    <property type="protein sequence ID" value="MCF2498980.1"/>
    <property type="molecule type" value="Genomic_DNA"/>
</dbReference>
<keyword evidence="3" id="KW-1133">Transmembrane helix</keyword>
<dbReference type="GO" id="GO:0016020">
    <property type="term" value="C:membrane"/>
    <property type="evidence" value="ECO:0007669"/>
    <property type="project" value="InterPro"/>
</dbReference>
<dbReference type="Gene3D" id="1.25.40.10">
    <property type="entry name" value="Tetratricopeptide repeat domain"/>
    <property type="match status" value="3"/>
</dbReference>
<reference evidence="5" key="1">
    <citation type="submission" date="2022-01" db="EMBL/GenBank/DDBJ databases">
        <title>Novel species in genus Dyadobacter.</title>
        <authorList>
            <person name="Ma C."/>
        </authorList>
    </citation>
    <scope>NUCLEOTIDE SEQUENCE</scope>
    <source>
        <strain evidence="5">CY357</strain>
    </source>
</reference>
<evidence type="ECO:0000256" key="3">
    <source>
        <dbReference type="SAM" id="Phobius"/>
    </source>
</evidence>
<dbReference type="InterPro" id="IPR050640">
    <property type="entry name" value="Bact_2-comp_sensor_kinase"/>
</dbReference>
<feature type="coiled-coil region" evidence="2">
    <location>
        <begin position="394"/>
        <end position="470"/>
    </location>
</feature>
<gene>
    <name evidence="5" type="ORF">L0661_11730</name>
</gene>
<keyword evidence="3" id="KW-0812">Transmembrane</keyword>
<keyword evidence="3" id="KW-0472">Membrane</keyword>
<dbReference type="PROSITE" id="PS50005">
    <property type="entry name" value="TPR"/>
    <property type="match status" value="2"/>
</dbReference>
<dbReference type="PANTHER" id="PTHR34220">
    <property type="entry name" value="SENSOR HISTIDINE KINASE YPDA"/>
    <property type="match status" value="1"/>
</dbReference>
<name>A0A9X1QCM7_9BACT</name>
<dbReference type="InterPro" id="IPR011990">
    <property type="entry name" value="TPR-like_helical_dom_sf"/>
</dbReference>
<dbReference type="RefSeq" id="WP_235177914.1">
    <property type="nucleotide sequence ID" value="NZ_JAKFFV010000007.1"/>
</dbReference>
<dbReference type="GO" id="GO:0000155">
    <property type="term" value="F:phosphorelay sensor kinase activity"/>
    <property type="evidence" value="ECO:0007669"/>
    <property type="project" value="InterPro"/>
</dbReference>
<dbReference type="SUPFAM" id="SSF48452">
    <property type="entry name" value="TPR-like"/>
    <property type="match status" value="2"/>
</dbReference>
<dbReference type="SMART" id="SM00028">
    <property type="entry name" value="TPR"/>
    <property type="match status" value="6"/>
</dbReference>
<evidence type="ECO:0000313" key="5">
    <source>
        <dbReference type="EMBL" id="MCF2498980.1"/>
    </source>
</evidence>
<feature type="domain" description="Signal transduction histidine kinase internal region" evidence="4">
    <location>
        <begin position="526"/>
        <end position="605"/>
    </location>
</feature>
<feature type="repeat" description="TPR" evidence="1">
    <location>
        <begin position="170"/>
        <end position="203"/>
    </location>
</feature>
<protein>
    <submittedName>
        <fullName evidence="5">Tetratricopeptide repeat protein</fullName>
    </submittedName>
</protein>
<dbReference type="InterPro" id="IPR036890">
    <property type="entry name" value="HATPase_C_sf"/>
</dbReference>
<proteinExistence type="predicted"/>
<sequence>MFNSKSCLLRIIFASIGLTIIGLVPGNAQTGKIDSLTQLLKTHAQKDQKRAQILLNLGSENMRLSPKLALPYAEEVLSFQDNMKDKTYISNAHRMKGISQFYLSMYPEALESLNKALSIDNAVNNAVGTAADLSNIGLVYMTQSKFAEALKYYLEALQKHEVLKNELNVAITLTNIGTVHNEMSDYKVAMQNYQRALPIFRKYKHAVGQSSTLTNIGTIHFKNNNIDEAIKYSKMSLAITDSIGDTRGSARENGNLSAYYSKLRQSDLALKYGFKAIEGNEKLSNTKSLGFNMQNISDAFYQQQDYAKAKTYGLNALKIARDLDVAEIKRDASLGLSEIYHALKAPDSTLFYYKLFKEYGDSISNDKKKNEITRMGMKYEFDKTEAIYKQKQVLAEGQLKQNQLQLALNNAELQRGLQLRNLQNALLENEKLVRREKERQLLISKNNEKLQSSKLNALSQEQKLNQLEIRQLWLYGILAIIILASVLIYILNLNRIRRLRFANILQRQEAEQSTLKLEYQYQLSESELRAIRSQMNPHFIFNVLNSIESYIMDNDKRTASRLIQKFASLSRLILENSTKSLVPADKEWKSLQLYTELEAMRYNNSFTYSFVLSPDISLPTILLPPMLIQPLIENSILHGIIGAGIPDAYIAVAMQRSDQTLLITVTDNGIGLHGKTNRTVINVNKEKSIGLKSIKERIDLINTQYPGSASFSIEQRADQQGTIAHISLPLLSQ</sequence>
<feature type="repeat" description="TPR" evidence="1">
    <location>
        <begin position="130"/>
        <end position="163"/>
    </location>
</feature>
<dbReference type="InterPro" id="IPR019734">
    <property type="entry name" value="TPR_rpt"/>
</dbReference>
<evidence type="ECO:0000259" key="4">
    <source>
        <dbReference type="Pfam" id="PF06580"/>
    </source>
</evidence>
<dbReference type="Pfam" id="PF06580">
    <property type="entry name" value="His_kinase"/>
    <property type="match status" value="1"/>
</dbReference>
<keyword evidence="1" id="KW-0802">TPR repeat</keyword>
<accession>A0A9X1QCM7</accession>
<keyword evidence="2" id="KW-0175">Coiled coil</keyword>
<dbReference type="Pfam" id="PF13424">
    <property type="entry name" value="TPR_12"/>
    <property type="match status" value="1"/>
</dbReference>
<feature type="transmembrane region" description="Helical" evidence="3">
    <location>
        <begin position="472"/>
        <end position="491"/>
    </location>
</feature>
<comment type="caution">
    <text evidence="5">The sequence shown here is derived from an EMBL/GenBank/DDBJ whole genome shotgun (WGS) entry which is preliminary data.</text>
</comment>
<organism evidence="5 6">
    <name type="scientific">Dyadobacter chenhuakuii</name>
    <dbReference type="NCBI Taxonomy" id="2909339"/>
    <lineage>
        <taxon>Bacteria</taxon>
        <taxon>Pseudomonadati</taxon>
        <taxon>Bacteroidota</taxon>
        <taxon>Cytophagia</taxon>
        <taxon>Cytophagales</taxon>
        <taxon>Spirosomataceae</taxon>
        <taxon>Dyadobacter</taxon>
    </lineage>
</organism>
<evidence type="ECO:0000256" key="2">
    <source>
        <dbReference type="SAM" id="Coils"/>
    </source>
</evidence>
<dbReference type="AlphaFoldDB" id="A0A9X1QCM7"/>
<evidence type="ECO:0000256" key="1">
    <source>
        <dbReference type="PROSITE-ProRule" id="PRU00339"/>
    </source>
</evidence>
<dbReference type="InterPro" id="IPR010559">
    <property type="entry name" value="Sig_transdc_His_kin_internal"/>
</dbReference>
<dbReference type="Gene3D" id="3.30.565.10">
    <property type="entry name" value="Histidine kinase-like ATPase, C-terminal domain"/>
    <property type="match status" value="1"/>
</dbReference>
<dbReference type="SUPFAM" id="SSF55874">
    <property type="entry name" value="ATPase domain of HSP90 chaperone/DNA topoisomerase II/histidine kinase"/>
    <property type="match status" value="1"/>
</dbReference>
<dbReference type="PANTHER" id="PTHR34220:SF7">
    <property type="entry name" value="SENSOR HISTIDINE KINASE YPDA"/>
    <property type="match status" value="1"/>
</dbReference>
<evidence type="ECO:0000313" key="6">
    <source>
        <dbReference type="Proteomes" id="UP001139411"/>
    </source>
</evidence>